<evidence type="ECO:0000256" key="9">
    <source>
        <dbReference type="PIRSR" id="PIRSR006431-1"/>
    </source>
</evidence>
<dbReference type="Proteomes" id="UP000247980">
    <property type="component" value="Unassembled WGS sequence"/>
</dbReference>
<evidence type="ECO:0000313" key="12">
    <source>
        <dbReference type="Proteomes" id="UP000247980"/>
    </source>
</evidence>
<dbReference type="EMBL" id="QJVC01000008">
    <property type="protein sequence ID" value="PYI38490.1"/>
    <property type="molecule type" value="Genomic_DNA"/>
</dbReference>
<dbReference type="Pfam" id="PF00561">
    <property type="entry name" value="Abhydrolase_1"/>
    <property type="match status" value="1"/>
</dbReference>
<feature type="active site" description="Proton donor" evidence="9">
    <location>
        <position position="299"/>
    </location>
</feature>
<protein>
    <recommendedName>
        <fullName evidence="8">Proline iminopeptidase</fullName>
        <shortName evidence="8">PIP</shortName>
        <ecNumber evidence="8">3.4.11.5</ecNumber>
    </recommendedName>
    <alternativeName>
        <fullName evidence="8">Prolyl aminopeptidase</fullName>
    </alternativeName>
</protein>
<dbReference type="PIRSF" id="PIRSF006431">
    <property type="entry name" value="Pept_S33"/>
    <property type="match status" value="1"/>
</dbReference>
<comment type="catalytic activity">
    <reaction evidence="1 8">
        <text>Release of N-terminal proline from a peptide.</text>
        <dbReference type="EC" id="3.4.11.5"/>
    </reaction>
</comment>
<accession>A0A2V5J6Y0</accession>
<dbReference type="EC" id="3.4.11.5" evidence="8"/>
<dbReference type="Gene3D" id="3.40.50.1820">
    <property type="entry name" value="alpha/beta hydrolase"/>
    <property type="match status" value="1"/>
</dbReference>
<evidence type="ECO:0000256" key="6">
    <source>
        <dbReference type="ARBA" id="ARBA00022670"/>
    </source>
</evidence>
<sequence length="323" mass="35395">MKEMPRFQGLLDVGEGQSIYWEEWGAPHGVPALYLHGGPGGTLGTSGYRKRFELSQSRVIGFEQRGCGRSTPHASDPETSMRSNTTAHLIADIEALRKARGVDSWILNGVSWGSTLALAYAQAHPERVNGIVLFAVTTTGRQEVEWITEGVGMIFPEAWDRFASYAEAGGVGYRRGVGRLVAAYAQLLSSPDPAVRDAASREWALWEDTHISLGAGGLVRDPQWEDSRYRLAFARLTSHYWTHLGFSEVPLLEGMVRIGHIPGTLLHGRRDISGPAITAWELHRRWPASTLIIDEGEGHGGPSMVNSWSQANAQLVARQCGQA</sequence>
<dbReference type="InterPro" id="IPR029058">
    <property type="entry name" value="AB_hydrolase_fold"/>
</dbReference>
<keyword evidence="12" id="KW-1185">Reference proteome</keyword>
<dbReference type="GO" id="GO:0006508">
    <property type="term" value="P:proteolysis"/>
    <property type="evidence" value="ECO:0007669"/>
    <property type="project" value="UniProtKB-KW"/>
</dbReference>
<reference evidence="11 12" key="1">
    <citation type="submission" date="2018-05" db="EMBL/GenBank/DDBJ databases">
        <title>Genetic diversity of glacier-inhabiting Cryobacterium bacteria in China and description of Cryobacterium mengkeensis sp. nov. and Arthrobacter glacialis sp. nov.</title>
        <authorList>
            <person name="Liu Q."/>
            <person name="Xin Y.-H."/>
        </authorList>
    </citation>
    <scope>NUCLEOTIDE SEQUENCE [LARGE SCALE GENOMIC DNA]</scope>
    <source>
        <strain evidence="11 12">B7</strain>
    </source>
</reference>
<feature type="domain" description="AB hydrolase-1" evidence="10">
    <location>
        <begin position="33"/>
        <end position="299"/>
    </location>
</feature>
<comment type="similarity">
    <text evidence="3 8">Belongs to the peptidase S33 family.</text>
</comment>
<keyword evidence="4 8" id="KW-0031">Aminopeptidase</keyword>
<keyword evidence="5 8" id="KW-0963">Cytoplasm</keyword>
<comment type="subcellular location">
    <subcellularLocation>
        <location evidence="2 8">Cytoplasm</location>
    </subcellularLocation>
</comment>
<evidence type="ECO:0000256" key="2">
    <source>
        <dbReference type="ARBA" id="ARBA00004496"/>
    </source>
</evidence>
<dbReference type="InterPro" id="IPR002410">
    <property type="entry name" value="Peptidase_S33"/>
</dbReference>
<dbReference type="PANTHER" id="PTHR43722">
    <property type="entry name" value="PROLINE IMINOPEPTIDASE"/>
    <property type="match status" value="1"/>
</dbReference>
<dbReference type="InterPro" id="IPR005944">
    <property type="entry name" value="Pro_iminopeptidase"/>
</dbReference>
<evidence type="ECO:0000256" key="5">
    <source>
        <dbReference type="ARBA" id="ARBA00022490"/>
    </source>
</evidence>
<dbReference type="PRINTS" id="PR00793">
    <property type="entry name" value="PROAMNOPTASE"/>
</dbReference>
<evidence type="ECO:0000259" key="10">
    <source>
        <dbReference type="Pfam" id="PF00561"/>
    </source>
</evidence>
<keyword evidence="7 8" id="KW-0378">Hydrolase</keyword>
<dbReference type="InterPro" id="IPR000073">
    <property type="entry name" value="AB_hydrolase_1"/>
</dbReference>
<feature type="active site" description="Nucleophile" evidence="9">
    <location>
        <position position="111"/>
    </location>
</feature>
<name>A0A2V5J6Y0_9MICC</name>
<dbReference type="PANTHER" id="PTHR43722:SF1">
    <property type="entry name" value="PROLINE IMINOPEPTIDASE"/>
    <property type="match status" value="1"/>
</dbReference>
<dbReference type="SUPFAM" id="SSF53474">
    <property type="entry name" value="alpha/beta-Hydrolases"/>
    <property type="match status" value="1"/>
</dbReference>
<keyword evidence="6 8" id="KW-0645">Protease</keyword>
<evidence type="ECO:0000256" key="7">
    <source>
        <dbReference type="ARBA" id="ARBA00022801"/>
    </source>
</evidence>
<dbReference type="GO" id="GO:0004177">
    <property type="term" value="F:aminopeptidase activity"/>
    <property type="evidence" value="ECO:0007669"/>
    <property type="project" value="UniProtKB-UniRule"/>
</dbReference>
<evidence type="ECO:0000256" key="1">
    <source>
        <dbReference type="ARBA" id="ARBA00001585"/>
    </source>
</evidence>
<proteinExistence type="inferred from homology"/>
<organism evidence="11 12">
    <name type="scientific">Arthrobacter psychrolactophilus</name>
    <dbReference type="NCBI Taxonomy" id="92442"/>
    <lineage>
        <taxon>Bacteria</taxon>
        <taxon>Bacillati</taxon>
        <taxon>Actinomycetota</taxon>
        <taxon>Actinomycetes</taxon>
        <taxon>Micrococcales</taxon>
        <taxon>Micrococcaceae</taxon>
        <taxon>Arthrobacter</taxon>
    </lineage>
</organism>
<evidence type="ECO:0000256" key="8">
    <source>
        <dbReference type="PIRNR" id="PIRNR006431"/>
    </source>
</evidence>
<dbReference type="GO" id="GO:0005737">
    <property type="term" value="C:cytoplasm"/>
    <property type="evidence" value="ECO:0007669"/>
    <property type="project" value="UniProtKB-SubCell"/>
</dbReference>
<dbReference type="RefSeq" id="WP_110485237.1">
    <property type="nucleotide sequence ID" value="NZ_QJVC01000008.1"/>
</dbReference>
<gene>
    <name evidence="11" type="ORF">CVS30_10225</name>
</gene>
<comment type="caution">
    <text evidence="11">The sequence shown here is derived from an EMBL/GenBank/DDBJ whole genome shotgun (WGS) entry which is preliminary data.</text>
</comment>
<evidence type="ECO:0000256" key="4">
    <source>
        <dbReference type="ARBA" id="ARBA00022438"/>
    </source>
</evidence>
<dbReference type="OrthoDB" id="9796770at2"/>
<evidence type="ECO:0000313" key="11">
    <source>
        <dbReference type="EMBL" id="PYI38490.1"/>
    </source>
</evidence>
<dbReference type="AlphaFoldDB" id="A0A2V5J6Y0"/>
<evidence type="ECO:0000256" key="3">
    <source>
        <dbReference type="ARBA" id="ARBA00010088"/>
    </source>
</evidence>
<feature type="active site" evidence="9">
    <location>
        <position position="271"/>
    </location>
</feature>